<keyword evidence="2" id="KW-1185">Reference proteome</keyword>
<evidence type="ECO:0000313" key="2">
    <source>
        <dbReference type="Proteomes" id="UP000000305"/>
    </source>
</evidence>
<dbReference type="Proteomes" id="UP000000305">
    <property type="component" value="Unassembled WGS sequence"/>
</dbReference>
<dbReference type="HOGENOM" id="CLU_1549204_0_0_1"/>
<name>E9GTD2_DAPPU</name>
<protein>
    <submittedName>
        <fullName evidence="1">Uncharacterized protein</fullName>
    </submittedName>
</protein>
<proteinExistence type="predicted"/>
<dbReference type="KEGG" id="dpx:DAPPUDRAFT_321500"/>
<dbReference type="EMBL" id="GL732563">
    <property type="protein sequence ID" value="EFX77380.1"/>
    <property type="molecule type" value="Genomic_DNA"/>
</dbReference>
<gene>
    <name evidence="1" type="ORF">DAPPUDRAFT_321500</name>
</gene>
<dbReference type="InParanoid" id="E9GTD2"/>
<accession>E9GTD2</accession>
<evidence type="ECO:0000313" key="1">
    <source>
        <dbReference type="EMBL" id="EFX77380.1"/>
    </source>
</evidence>
<sequence>MSPFNIYEEQDSHLNRMNIIVEQLNGVLTGQNVLNHFDNLDQIVIALHIERDHLNIEEKFSEIAGPVQNVMPEQDLNLIPQAELVINQYNESDEDTASEKTASAWIQATTPDWKIQHREAKKRVRGLPKICKNRDEQYVETDAKKPRIAEGSRSSCARGKAKIYCSKNASSAN</sequence>
<dbReference type="AlphaFoldDB" id="E9GTD2"/>
<reference evidence="1 2" key="1">
    <citation type="journal article" date="2011" name="Science">
        <title>The ecoresponsive genome of Daphnia pulex.</title>
        <authorList>
            <person name="Colbourne J.K."/>
            <person name="Pfrender M.E."/>
            <person name="Gilbert D."/>
            <person name="Thomas W.K."/>
            <person name="Tucker A."/>
            <person name="Oakley T.H."/>
            <person name="Tokishita S."/>
            <person name="Aerts A."/>
            <person name="Arnold G.J."/>
            <person name="Basu M.K."/>
            <person name="Bauer D.J."/>
            <person name="Caceres C.E."/>
            <person name="Carmel L."/>
            <person name="Casola C."/>
            <person name="Choi J.H."/>
            <person name="Detter J.C."/>
            <person name="Dong Q."/>
            <person name="Dusheyko S."/>
            <person name="Eads B.D."/>
            <person name="Frohlich T."/>
            <person name="Geiler-Samerotte K.A."/>
            <person name="Gerlach D."/>
            <person name="Hatcher P."/>
            <person name="Jogdeo S."/>
            <person name="Krijgsveld J."/>
            <person name="Kriventseva E.V."/>
            <person name="Kultz D."/>
            <person name="Laforsch C."/>
            <person name="Lindquist E."/>
            <person name="Lopez J."/>
            <person name="Manak J.R."/>
            <person name="Muller J."/>
            <person name="Pangilinan J."/>
            <person name="Patwardhan R.P."/>
            <person name="Pitluck S."/>
            <person name="Pritham E.J."/>
            <person name="Rechtsteiner A."/>
            <person name="Rho M."/>
            <person name="Rogozin I.B."/>
            <person name="Sakarya O."/>
            <person name="Salamov A."/>
            <person name="Schaack S."/>
            <person name="Shapiro H."/>
            <person name="Shiga Y."/>
            <person name="Skalitzky C."/>
            <person name="Smith Z."/>
            <person name="Souvorov A."/>
            <person name="Sung W."/>
            <person name="Tang Z."/>
            <person name="Tsuchiya D."/>
            <person name="Tu H."/>
            <person name="Vos H."/>
            <person name="Wang M."/>
            <person name="Wolf Y.I."/>
            <person name="Yamagata H."/>
            <person name="Yamada T."/>
            <person name="Ye Y."/>
            <person name="Shaw J.R."/>
            <person name="Andrews J."/>
            <person name="Crease T.J."/>
            <person name="Tang H."/>
            <person name="Lucas S.M."/>
            <person name="Robertson H.M."/>
            <person name="Bork P."/>
            <person name="Koonin E.V."/>
            <person name="Zdobnov E.M."/>
            <person name="Grigoriev I.V."/>
            <person name="Lynch M."/>
            <person name="Boore J.L."/>
        </authorList>
    </citation>
    <scope>NUCLEOTIDE SEQUENCE [LARGE SCALE GENOMIC DNA]</scope>
</reference>
<organism evidence="1 2">
    <name type="scientific">Daphnia pulex</name>
    <name type="common">Water flea</name>
    <dbReference type="NCBI Taxonomy" id="6669"/>
    <lineage>
        <taxon>Eukaryota</taxon>
        <taxon>Metazoa</taxon>
        <taxon>Ecdysozoa</taxon>
        <taxon>Arthropoda</taxon>
        <taxon>Crustacea</taxon>
        <taxon>Branchiopoda</taxon>
        <taxon>Diplostraca</taxon>
        <taxon>Cladocera</taxon>
        <taxon>Anomopoda</taxon>
        <taxon>Daphniidae</taxon>
        <taxon>Daphnia</taxon>
    </lineage>
</organism>